<evidence type="ECO:0000313" key="17">
    <source>
        <dbReference type="EMBL" id="KKG72834.1"/>
    </source>
</evidence>
<dbReference type="EMBL" id="JJQB01000093">
    <property type="protein sequence ID" value="KKH18653.1"/>
    <property type="molecule type" value="Genomic_DNA"/>
</dbReference>
<protein>
    <submittedName>
        <fullName evidence="6">Uncharacterized protein</fullName>
    </submittedName>
</protein>
<dbReference type="Proteomes" id="UP000034152">
    <property type="component" value="Unassembled WGS sequence"/>
</dbReference>
<evidence type="ECO:0000313" key="87">
    <source>
        <dbReference type="Proteomes" id="UP000034547"/>
    </source>
</evidence>
<dbReference type="Proteomes" id="UP000034001">
    <property type="component" value="Unassembled WGS sequence"/>
</dbReference>
<evidence type="ECO:0000313" key="31">
    <source>
        <dbReference type="EMBL" id="KKH24848.1"/>
    </source>
</evidence>
<evidence type="ECO:0000313" key="55">
    <source>
        <dbReference type="EMBL" id="QCR16179.1"/>
    </source>
</evidence>
<evidence type="ECO:0000313" key="30">
    <source>
        <dbReference type="EMBL" id="KKH20992.1"/>
    </source>
</evidence>
<evidence type="ECO:0000313" key="11">
    <source>
        <dbReference type="EMBL" id="KKG49276.1"/>
    </source>
</evidence>
<evidence type="ECO:0000313" key="101">
    <source>
        <dbReference type="Proteomes" id="UP000034842"/>
    </source>
</evidence>
<dbReference type="Proteomes" id="UP000034279">
    <property type="component" value="Unassembled WGS sequence"/>
</dbReference>
<proteinExistence type="predicted"/>
<evidence type="ECO:0000313" key="103">
    <source>
        <dbReference type="Proteomes" id="UP000034921"/>
    </source>
</evidence>
<dbReference type="Proteomes" id="UP000034820">
    <property type="component" value="Unassembled WGS sequence"/>
</dbReference>
<dbReference type="Proteomes" id="UP000034243">
    <property type="component" value="Unassembled WGS sequence"/>
</dbReference>
<evidence type="ECO:0000313" key="3">
    <source>
        <dbReference type="EMBL" id="KKG06214.1"/>
    </source>
</evidence>
<dbReference type="EMBL" id="JJPR01000104">
    <property type="protein sequence ID" value="KKG85480.1"/>
    <property type="molecule type" value="Genomic_DNA"/>
</dbReference>
<evidence type="ECO:0000313" key="36">
    <source>
        <dbReference type="EMBL" id="KKH42385.1"/>
    </source>
</evidence>
<dbReference type="Proteomes" id="UP000033987">
    <property type="component" value="Unassembled WGS sequence"/>
</dbReference>
<evidence type="ECO:0000313" key="8">
    <source>
        <dbReference type="EMBL" id="KKG37475.1"/>
    </source>
</evidence>
<evidence type="ECO:0000313" key="96">
    <source>
        <dbReference type="Proteomes" id="UP000034692"/>
    </source>
</evidence>
<dbReference type="Proteomes" id="UP000034944">
    <property type="component" value="Unassembled WGS sequence"/>
</dbReference>
<evidence type="ECO:0000313" key="1">
    <source>
        <dbReference type="EMBL" id="KKF99727.1"/>
    </source>
</evidence>
<dbReference type="Proteomes" id="UP000034232">
    <property type="component" value="Unassembled WGS sequence"/>
</dbReference>
<evidence type="ECO:0000313" key="4">
    <source>
        <dbReference type="EMBL" id="KKG19882.1"/>
    </source>
</evidence>
<name>A0A0F8FV62_METMZ</name>
<evidence type="ECO:0000313" key="107">
    <source>
        <dbReference type="Proteomes" id="UP000034950"/>
    </source>
</evidence>
<dbReference type="EMBL" id="JJPA01000217">
    <property type="protein sequence ID" value="KKG27949.1"/>
    <property type="molecule type" value="Genomic_DNA"/>
</dbReference>
<evidence type="ECO:0000313" key="89">
    <source>
        <dbReference type="Proteomes" id="UP000034577"/>
    </source>
</evidence>
<dbReference type="EMBL" id="JJQG01000051">
    <property type="protein sequence ID" value="KKH40538.1"/>
    <property type="molecule type" value="Genomic_DNA"/>
</dbReference>
<evidence type="ECO:0000313" key="14">
    <source>
        <dbReference type="EMBL" id="KKG56964.1"/>
    </source>
</evidence>
<dbReference type="Proteomes" id="UP000033814">
    <property type="component" value="Unassembled WGS sequence"/>
</dbReference>
<dbReference type="EMBL" id="JJQI01000016">
    <property type="protein sequence ID" value="KKH42385.1"/>
    <property type="molecule type" value="Genomic_DNA"/>
</dbReference>
<dbReference type="EMBL" id="JJQM01000133">
    <property type="protein sequence ID" value="KKH52891.1"/>
    <property type="molecule type" value="Genomic_DNA"/>
</dbReference>
<evidence type="ECO:0000313" key="92">
    <source>
        <dbReference type="Proteomes" id="UP000034657"/>
    </source>
</evidence>
<dbReference type="Proteomes" id="UP000034227">
    <property type="component" value="Unassembled WGS sequence"/>
</dbReference>
<evidence type="ECO:0000313" key="85">
    <source>
        <dbReference type="Proteomes" id="UP000034450"/>
    </source>
</evidence>
<dbReference type="EMBL" id="JJQF01000091">
    <property type="protein sequence ID" value="KKH29873.1"/>
    <property type="molecule type" value="Genomic_DNA"/>
</dbReference>
<keyword evidence="90" id="KW-1185">Reference proteome</keyword>
<evidence type="ECO:0000313" key="42">
    <source>
        <dbReference type="EMBL" id="KKH63124.1"/>
    </source>
</evidence>
<evidence type="ECO:0000313" key="82">
    <source>
        <dbReference type="Proteomes" id="UP000034387"/>
    </source>
</evidence>
<evidence type="ECO:0000313" key="46">
    <source>
        <dbReference type="EMBL" id="KKH79291.1"/>
    </source>
</evidence>
<evidence type="ECO:0000313" key="43">
    <source>
        <dbReference type="EMBL" id="KKH64049.1"/>
    </source>
</evidence>
<reference evidence="56 57" key="1">
    <citation type="journal article" date="2015" name="ISME J.">
        <title>Genomic and phenotypic differentiation among Methanosarcina mazei populations from Columbia River sediment.</title>
        <authorList>
            <person name="Youngblut N.D."/>
            <person name="Wirth J.S."/>
            <person name="Henriksen J.R."/>
            <person name="Smith M."/>
            <person name="Simon H."/>
            <person name="Metcalf W.W."/>
            <person name="Whitaker R.J."/>
        </authorList>
    </citation>
    <scope>NUCLEOTIDE SEQUENCE [LARGE SCALE GENOMIC DNA]</scope>
    <source>
        <strain evidence="30 67">1.F.A.1A.3</strain>
        <strain evidence="29 97">1.F.A.1B.3</strain>
        <strain evidence="31 62">1.F.A.1B.4</strain>
        <strain evidence="33 74">1.F.A.2.8</strain>
        <strain evidence="34 103">1.F.M.0.5</strain>
        <strain evidence="32 81">1.H.A.0.1</strain>
        <strain evidence="35 98">1.H.A.1A.1</strain>
        <strain evidence="38 64">1.H.A.1A.3</strain>
        <strain evidence="36 95">1.H.A.1A.4</strain>
        <strain evidence="39 58">1.H.A.1A.6</strain>
        <strain evidence="37 78">1.H.A.2.1</strain>
        <strain evidence="40 75">1.H.A.2.3</strain>
        <strain evidence="41 85">1.H.A.2.6</strain>
        <strain evidence="44 96">1.H.A.2.7</strain>
        <strain evidence="42">1.H.A.2.8</strain>
        <strain evidence="43 61">1.H.M.0.1</strain>
        <strain evidence="46 104">1.H.M.1A.1</strain>
        <strain evidence="45 65">1.H.M.1A.2</strain>
        <strain evidence="47 101">1.H.M.1A.3</strain>
        <strain evidence="50 71">1.H.M.2.1</strain>
        <strain evidence="48 56">1.H.M.2.2</strain>
        <strain evidence="51 105">1.H.M.2.3</strain>
        <strain evidence="49 94">1.H.M.2.4</strain>
        <strain evidence="52 102">1.H.T.2.1</strain>
        <strain evidence="53 60">1.H.T.2.3</strain>
        <strain evidence="54 87">1.H.T.2.5</strain>
        <strain evidence="1 69">2.F.A.2.3</strain>
        <strain evidence="3 90">2.F.A.2.4</strain>
        <strain evidence="2 91">2.F.T.0.2</strain>
        <strain evidence="4 66">2.F.T.2.6</strain>
        <strain evidence="5 83">3.F.A.1A.1</strain>
        <strain evidence="6 59">3.F.A.1A.3</strain>
        <strain evidence="8 80">3.F.A.1B.1</strain>
        <strain evidence="7 89">3.F.A.2.12</strain>
        <strain evidence="10 93">3.F.A.2.3</strain>
        <strain evidence="9 70">3.F.A.2.5</strain>
        <strain evidence="13 73">3.F.A.2.6</strain>
        <strain evidence="11 76">3.F.A.2.7</strain>
        <strain evidence="12 72">3.F.T.1A.1</strain>
        <strain evidence="15 79">3.F.T.1A.2</strain>
        <strain evidence="14 88">3.F.T.1A.4</strain>
        <strain evidence="17">3.H.A.1A.1</strain>
        <strain evidence="16 68">3.H.A.1A.2</strain>
        <strain evidence="18 63">3.H.A.2.1</strain>
        <strain evidence="19 99">3.H.A.2.4</strain>
        <strain evidence="20 107">3.H.A.2.6</strain>
        <strain evidence="21 84">3.H.A.2.8</strain>
        <strain evidence="23 92">3.H.M.1A.1</strain>
        <strain evidence="22 86">3.H.M.1B.1</strain>
        <strain evidence="24 57">3.H.M.1B.2</strain>
        <strain evidence="25 77">3.H.M.1B.5</strain>
        <strain evidence="27 82">3.H.M.2.7</strain>
        <strain evidence="26 100">3.H.T.1A.1</strain>
        <strain evidence="28 106">3.H.T.1A.2</strain>
    </source>
</reference>
<evidence type="ECO:0000313" key="64">
    <source>
        <dbReference type="Proteomes" id="UP000034021"/>
    </source>
</evidence>
<dbReference type="EMBL" id="JJPY01000123">
    <property type="protein sequence ID" value="KKH04887.1"/>
    <property type="molecule type" value="Genomic_DNA"/>
</dbReference>
<evidence type="ECO:0000313" key="6">
    <source>
        <dbReference type="EMBL" id="KKG30753.1"/>
    </source>
</evidence>
<dbReference type="Proteomes" id="UP000034021">
    <property type="component" value="Unassembled WGS sequence"/>
</dbReference>
<evidence type="ECO:0000313" key="39">
    <source>
        <dbReference type="EMBL" id="KKH52668.1"/>
    </source>
</evidence>
<evidence type="ECO:0000313" key="12">
    <source>
        <dbReference type="EMBL" id="KKG49321.1"/>
    </source>
</evidence>
<evidence type="ECO:0000313" key="59">
    <source>
        <dbReference type="Proteomes" id="UP000033878"/>
    </source>
</evidence>
<dbReference type="EMBL" id="JJPI01000152">
    <property type="protein sequence ID" value="KKG49321.1"/>
    <property type="molecule type" value="Genomic_DNA"/>
</dbReference>
<evidence type="ECO:0000313" key="105">
    <source>
        <dbReference type="Proteomes" id="UP000034937"/>
    </source>
</evidence>
<dbReference type="EMBL" id="JJQZ01000021">
    <property type="protein sequence ID" value="KKH99152.1"/>
    <property type="molecule type" value="Genomic_DNA"/>
</dbReference>
<evidence type="ECO:0000313" key="10">
    <source>
        <dbReference type="EMBL" id="KKG42094.1"/>
    </source>
</evidence>
<evidence type="ECO:0000313" key="2">
    <source>
        <dbReference type="EMBL" id="KKG00079.1"/>
    </source>
</evidence>
<dbReference type="EMBL" id="JJQP01000234">
    <property type="protein sequence ID" value="KKH63124.1"/>
    <property type="molecule type" value="Genomic_DNA"/>
</dbReference>
<dbReference type="EMBL" id="JJQN01000172">
    <property type="protein sequence ID" value="KKH55720.1"/>
    <property type="molecule type" value="Genomic_DNA"/>
</dbReference>
<dbReference type="EMBL" id="CP029709">
    <property type="protein sequence ID" value="QCR16179.1"/>
    <property type="molecule type" value="Genomic_DNA"/>
</dbReference>
<dbReference type="Proteomes" id="UP000034399">
    <property type="component" value="Unassembled WGS sequence"/>
</dbReference>
<dbReference type="Proteomes" id="UP000034692">
    <property type="component" value="Unassembled WGS sequence"/>
</dbReference>
<evidence type="ECO:0000313" key="98">
    <source>
        <dbReference type="Proteomes" id="UP000034758"/>
    </source>
</evidence>
<evidence type="ECO:0000313" key="9">
    <source>
        <dbReference type="EMBL" id="KKG41210.1"/>
    </source>
</evidence>
<dbReference type="Proteomes" id="UP000034142">
    <property type="component" value="Unassembled WGS sequence"/>
</dbReference>
<evidence type="ECO:0000313" key="86">
    <source>
        <dbReference type="Proteomes" id="UP000034468"/>
    </source>
</evidence>
<dbReference type="EMBL" id="JJQJ01000028">
    <property type="protein sequence ID" value="KKH52668.1"/>
    <property type="molecule type" value="Genomic_DNA"/>
</dbReference>
<dbReference type="EMBL" id="JJOT01000101">
    <property type="protein sequence ID" value="KKG00079.1"/>
    <property type="molecule type" value="Genomic_DNA"/>
</dbReference>
<evidence type="ECO:0000313" key="47">
    <source>
        <dbReference type="EMBL" id="KKH83115.1"/>
    </source>
</evidence>
<dbReference type="Proteomes" id="UP000034298">
    <property type="component" value="Unassembled WGS sequence"/>
</dbReference>
<evidence type="ECO:0000313" key="65">
    <source>
        <dbReference type="Proteomes" id="UP000034040"/>
    </source>
</evidence>
<dbReference type="EMBL" id="JJPH01000115">
    <property type="protein sequence ID" value="KKG49276.1"/>
    <property type="molecule type" value="Genomic_DNA"/>
</dbReference>
<dbReference type="Proteomes" id="UP000034074">
    <property type="component" value="Unassembled WGS sequence"/>
</dbReference>
<evidence type="ECO:0000313" key="94">
    <source>
        <dbReference type="Proteomes" id="UP000034668"/>
    </source>
</evidence>
<evidence type="ECO:0000313" key="7">
    <source>
        <dbReference type="EMBL" id="KKG35827.1"/>
    </source>
</evidence>
<evidence type="ECO:0000313" key="52">
    <source>
        <dbReference type="EMBL" id="KKH99152.1"/>
    </source>
</evidence>
<evidence type="ECO:0000313" key="76">
    <source>
        <dbReference type="Proteomes" id="UP000034243"/>
    </source>
</evidence>
<evidence type="ECO:0000313" key="63">
    <source>
        <dbReference type="Proteomes" id="UP000034001"/>
    </source>
</evidence>
<dbReference type="Proteomes" id="UP000034195">
    <property type="component" value="Unassembled WGS sequence"/>
</dbReference>
<evidence type="ECO:0000313" key="95">
    <source>
        <dbReference type="Proteomes" id="UP000034672"/>
    </source>
</evidence>
<evidence type="ECO:0000313" key="35">
    <source>
        <dbReference type="EMBL" id="KKH40538.1"/>
    </source>
</evidence>
<evidence type="ECO:0000313" key="79">
    <source>
        <dbReference type="Proteomes" id="UP000034279"/>
    </source>
</evidence>
<evidence type="ECO:0000313" key="24">
    <source>
        <dbReference type="EMBL" id="KKH00022.1"/>
    </source>
</evidence>
<dbReference type="EMBL" id="JJQR01000003">
    <property type="protein sequence ID" value="KKH79291.1"/>
    <property type="molecule type" value="Genomic_DNA"/>
</dbReference>
<evidence type="ECO:0000313" key="83">
    <source>
        <dbReference type="Proteomes" id="UP000034399"/>
    </source>
</evidence>
<evidence type="ECO:0000313" key="102">
    <source>
        <dbReference type="Proteomes" id="UP000034872"/>
    </source>
</evidence>
<evidence type="ECO:0000313" key="72">
    <source>
        <dbReference type="Proteomes" id="UP000034188"/>
    </source>
</evidence>
<dbReference type="EMBL" id="JJPG01000039">
    <property type="protein sequence ID" value="KKG54602.1"/>
    <property type="molecule type" value="Genomic_DNA"/>
</dbReference>
<dbReference type="EMBL" id="JJPD01000208">
    <property type="protein sequence ID" value="KKG35827.1"/>
    <property type="molecule type" value="Genomic_DNA"/>
</dbReference>
<evidence type="ECO:0000313" key="54">
    <source>
        <dbReference type="EMBL" id="KKI02244.1"/>
    </source>
</evidence>
<dbReference type="Proteomes" id="UP000034338">
    <property type="component" value="Unassembled WGS sequence"/>
</dbReference>
<evidence type="ECO:0000313" key="32">
    <source>
        <dbReference type="EMBL" id="KKH29873.1"/>
    </source>
</evidence>
<evidence type="ECO:0000313" key="108">
    <source>
        <dbReference type="Proteomes" id="UP000300067"/>
    </source>
</evidence>
<evidence type="ECO:0000313" key="18">
    <source>
        <dbReference type="EMBL" id="KKG76793.1"/>
    </source>
</evidence>
<gene>
    <name evidence="55" type="ORF">DKM28_09200</name>
    <name evidence="8" type="ORF">DU30_03130</name>
    <name evidence="1" type="ORF">DU31_06375</name>
    <name evidence="12" type="ORF">DU33_13760</name>
    <name evidence="4" type="ORF">DU34_14510</name>
    <name evidence="7" type="ORF">DU35_07825</name>
    <name evidence="11" type="ORF">DU36_04730</name>
    <name evidence="32" type="ORF">DU37_09475</name>
    <name evidence="13" type="ORF">DU38_10575</name>
    <name evidence="9" type="ORF">DU39_11320</name>
    <name evidence="2" type="ORF">DU40_10750</name>
    <name evidence="10" type="ORF">DU41_04690</name>
    <name evidence="27" type="ORF">DU42_03530</name>
    <name evidence="17" type="ORF">DU43_09220</name>
    <name evidence="30" type="ORF">DU44_09920</name>
    <name evidence="14" type="ORF">DU45_19790</name>
    <name evidence="16" type="ORF">DU46_04305</name>
    <name evidence="3" type="ORF">DU47_13285</name>
    <name evidence="29" type="ORF">DU48_17255</name>
    <name evidence="6" type="ORF">DU49_11320</name>
    <name evidence="38" type="ORF">DU50_19255</name>
    <name evidence="26" type="ORF">DU51_06310</name>
    <name evidence="5" type="ORF">DU52_08805</name>
    <name evidence="35" type="ORF">DU54_01155</name>
    <name evidence="19" type="ORF">DU55_01790</name>
    <name evidence="25" type="ORF">DU56_18880</name>
    <name evidence="20" type="ORF">DU57_04100</name>
    <name evidence="33" type="ORF">DU58_06510</name>
    <name evidence="21" type="ORF">DU59_10365</name>
    <name evidence="34" type="ORF">DU60_11445</name>
    <name evidence="28" type="ORF">DU62_04105</name>
    <name evidence="18" type="ORF">DU63_07580</name>
    <name evidence="15" type="ORF">DU64_20170</name>
    <name evidence="31" type="ORF">DU65_10345</name>
    <name evidence="22" type="ORF">DU66_13560</name>
    <name evidence="24" type="ORF">DU68_18640</name>
    <name evidence="23" type="ORF">DU69_16780</name>
    <name evidence="36" type="ORF">DU71_08625</name>
    <name evidence="37" type="ORF">DU72_13585</name>
    <name evidence="42" type="ORF">DU73_00195</name>
    <name evidence="41" type="ORF">DU74_13715</name>
    <name evidence="44" type="ORF">DU75_08360</name>
    <name evidence="40" type="ORF">DU76_20410</name>
    <name evidence="45" type="ORF">DU77_01665</name>
    <name evidence="47" type="ORF">DU78_17895</name>
    <name evidence="49" type="ORF">DU79_13450</name>
    <name evidence="50" type="ORF">DU80_15975</name>
    <name evidence="53" type="ORF">DU81_01980</name>
    <name evidence="48" type="ORF">DU82_02165</name>
    <name evidence="54" type="ORF">DU83_03045</name>
    <name evidence="52" type="ORF">DU84_02745</name>
    <name evidence="39" type="ORF">DU85_05380</name>
    <name evidence="46" type="ORF">DU86_19135</name>
    <name evidence="43" type="ORF">DU87_11220</name>
    <name evidence="51" type="ORF">DU88_10675</name>
</gene>
<dbReference type="EMBL" id="JJPP01000023">
    <property type="protein sequence ID" value="KKG82973.1"/>
    <property type="molecule type" value="Genomic_DNA"/>
</dbReference>
<evidence type="ECO:0000313" key="80">
    <source>
        <dbReference type="Proteomes" id="UP000034298"/>
    </source>
</evidence>
<evidence type="ECO:0000313" key="23">
    <source>
        <dbReference type="EMBL" id="KKG95506.1"/>
    </source>
</evidence>
<dbReference type="EMBL" id="JJPW01000047">
    <property type="protein sequence ID" value="KKH01477.1"/>
    <property type="molecule type" value="Genomic_DNA"/>
</dbReference>
<evidence type="ECO:0000313" key="41">
    <source>
        <dbReference type="EMBL" id="KKH55720.1"/>
    </source>
</evidence>
<dbReference type="Proteomes" id="UP000034937">
    <property type="component" value="Unassembled WGS sequence"/>
</dbReference>
<evidence type="ECO:0000313" key="53">
    <source>
        <dbReference type="EMBL" id="KKI00802.1"/>
    </source>
</evidence>
<dbReference type="Proteomes" id="UP000034577">
    <property type="component" value="Unassembled WGS sequence"/>
</dbReference>
<evidence type="ECO:0000313" key="51">
    <source>
        <dbReference type="EMBL" id="KKH90147.1"/>
    </source>
</evidence>
<dbReference type="Proteomes" id="UP000034566">
    <property type="component" value="Unassembled WGS sequence"/>
</dbReference>
<evidence type="ECO:0000313" key="50">
    <source>
        <dbReference type="EMBL" id="KKH88392.1"/>
    </source>
</evidence>
<evidence type="ECO:0000313" key="21">
    <source>
        <dbReference type="EMBL" id="KKG89504.1"/>
    </source>
</evidence>
<evidence type="ECO:0000313" key="58">
    <source>
        <dbReference type="Proteomes" id="UP000033864"/>
    </source>
</evidence>
<dbReference type="Proteomes" id="UP000034921">
    <property type="component" value="Unassembled WGS sequence"/>
</dbReference>
<dbReference type="Proteomes" id="UP000034950">
    <property type="component" value="Unassembled WGS sequence"/>
</dbReference>
<evidence type="ECO:0000313" key="71">
    <source>
        <dbReference type="Proteomes" id="UP000034152"/>
    </source>
</evidence>
<evidence type="ECO:0000313" key="57">
    <source>
        <dbReference type="Proteomes" id="UP000033835"/>
    </source>
</evidence>
<evidence type="ECO:0000313" key="60">
    <source>
        <dbReference type="Proteomes" id="UP000033885"/>
    </source>
</evidence>
<dbReference type="Proteomes" id="UP000034872">
    <property type="component" value="Unassembled WGS sequence"/>
</dbReference>
<dbReference type="EMBL" id="JJQT01000014">
    <property type="protein sequence ID" value="KKH83115.1"/>
    <property type="molecule type" value="Genomic_DNA"/>
</dbReference>
<evidence type="ECO:0000313" key="97">
    <source>
        <dbReference type="Proteomes" id="UP000034733"/>
    </source>
</evidence>
<dbReference type="EMBL" id="JJPK01000139">
    <property type="protein sequence ID" value="KKG56964.1"/>
    <property type="molecule type" value="Genomic_DNA"/>
</dbReference>
<dbReference type="EMBL" id="JJQE01000032">
    <property type="protein sequence ID" value="KKH31303.1"/>
    <property type="molecule type" value="Genomic_DNA"/>
</dbReference>
<dbReference type="EMBL" id="JJPO01000002">
    <property type="protein sequence ID" value="KKG76793.1"/>
    <property type="molecule type" value="Genomic_DNA"/>
</dbReference>
<dbReference type="Proteomes" id="UP000300067">
    <property type="component" value="Chromosome"/>
</dbReference>
<dbReference type="EMBL" id="JJPE01000123">
    <property type="protein sequence ID" value="KKG42094.1"/>
    <property type="molecule type" value="Genomic_DNA"/>
</dbReference>
<dbReference type="EMBL" id="JJQV01000003">
    <property type="protein sequence ID" value="KKH87082.1"/>
    <property type="molecule type" value="Genomic_DNA"/>
</dbReference>
<dbReference type="Proteomes" id="UP000034151">
    <property type="component" value="Unassembled WGS sequence"/>
</dbReference>
<dbReference type="EMBL" id="JJQU01000063">
    <property type="protein sequence ID" value="KKH88392.1"/>
    <property type="molecule type" value="Genomic_DNA"/>
</dbReference>
<dbReference type="EMBL" id="JJRA01000140">
    <property type="protein sequence ID" value="KKI00802.1"/>
    <property type="molecule type" value="Genomic_DNA"/>
</dbReference>
<evidence type="ECO:0000313" key="25">
    <source>
        <dbReference type="EMBL" id="KKH01477.1"/>
    </source>
</evidence>
<dbReference type="Proteomes" id="UP000034672">
    <property type="component" value="Unassembled WGS sequence"/>
</dbReference>
<dbReference type="Proteomes" id="UP000033878">
    <property type="component" value="Unassembled WGS sequence"/>
</dbReference>
<dbReference type="Proteomes" id="UP000034188">
    <property type="component" value="Unassembled WGS sequence"/>
</dbReference>
<dbReference type="EMBL" id="JJQO01000033">
    <property type="protein sequence ID" value="KKH69319.1"/>
    <property type="molecule type" value="Genomic_DNA"/>
</dbReference>
<dbReference type="EMBL" id="JJQK01000276">
    <property type="protein sequence ID" value="KKH44345.1"/>
    <property type="molecule type" value="Genomic_DNA"/>
</dbReference>
<evidence type="ECO:0000313" key="40">
    <source>
        <dbReference type="EMBL" id="KKH52891.1"/>
    </source>
</evidence>
<dbReference type="EMBL" id="JJQW01000029">
    <property type="protein sequence ID" value="KKH90147.1"/>
    <property type="molecule type" value="Genomic_DNA"/>
</dbReference>
<dbReference type="EMBL" id="JJPM01000203">
    <property type="protein sequence ID" value="KKG72834.1"/>
    <property type="molecule type" value="Genomic_DNA"/>
</dbReference>
<evidence type="ECO:0000313" key="28">
    <source>
        <dbReference type="EMBL" id="KKH13595.1"/>
    </source>
</evidence>
<dbReference type="Proteomes" id="UP000033835">
    <property type="component" value="Unassembled WGS sequence"/>
</dbReference>
<evidence type="ECO:0000313" key="68">
    <source>
        <dbReference type="Proteomes" id="UP000034074"/>
    </source>
</evidence>
<dbReference type="EMBL" id="JJPC01000022">
    <property type="protein sequence ID" value="KKG37475.1"/>
    <property type="molecule type" value="Genomic_DNA"/>
</dbReference>
<dbReference type="Proteomes" id="UP000034842">
    <property type="component" value="Unassembled WGS sequence"/>
</dbReference>
<dbReference type="EMBL" id="JJQA01000006">
    <property type="protein sequence ID" value="KKH20992.1"/>
    <property type="molecule type" value="Genomic_DNA"/>
</dbReference>
<dbReference type="AlphaFoldDB" id="A0A0F8FV62"/>
<evidence type="ECO:0000313" key="20">
    <source>
        <dbReference type="EMBL" id="KKG85480.1"/>
    </source>
</evidence>
<dbReference type="EMBL" id="JJPZ01000031">
    <property type="protein sequence ID" value="KKH13595.1"/>
    <property type="molecule type" value="Genomic_DNA"/>
</dbReference>
<dbReference type="Proteomes" id="UP000034450">
    <property type="component" value="Unassembled WGS sequence"/>
</dbReference>
<organism evidence="6 59">
    <name type="scientific">Methanosarcina mazei</name>
    <name type="common">Methanosarcina frisia</name>
    <dbReference type="NCBI Taxonomy" id="2209"/>
    <lineage>
        <taxon>Archaea</taxon>
        <taxon>Methanobacteriati</taxon>
        <taxon>Methanobacteriota</taxon>
        <taxon>Stenosarchaea group</taxon>
        <taxon>Methanomicrobia</taxon>
        <taxon>Methanosarcinales</taxon>
        <taxon>Methanosarcinaceae</taxon>
        <taxon>Methanosarcina</taxon>
    </lineage>
</organism>
<dbReference type="EMBL" id="JJPU01000136">
    <property type="protein sequence ID" value="KKG95329.1"/>
    <property type="molecule type" value="Genomic_DNA"/>
</dbReference>
<evidence type="ECO:0000313" key="13">
    <source>
        <dbReference type="EMBL" id="KKG54602.1"/>
    </source>
</evidence>
<dbReference type="Proteomes" id="UP000034925">
    <property type="component" value="Unassembled WGS sequence"/>
</dbReference>
<dbReference type="Proteomes" id="UP000034657">
    <property type="component" value="Unassembled WGS sequence"/>
</dbReference>
<evidence type="ECO:0000313" key="78">
    <source>
        <dbReference type="Proteomes" id="UP000034259"/>
    </source>
</evidence>
<dbReference type="EMBL" id="JJPX01000063">
    <property type="protein sequence ID" value="KKH11335.1"/>
    <property type="molecule type" value="Genomic_DNA"/>
</dbReference>
<dbReference type="Proteomes" id="UP000033933">
    <property type="component" value="Unassembled WGS sequence"/>
</dbReference>
<evidence type="ECO:0000313" key="100">
    <source>
        <dbReference type="Proteomes" id="UP000034820"/>
    </source>
</evidence>
<evidence type="ECO:0000313" key="99">
    <source>
        <dbReference type="Proteomes" id="UP000034817"/>
    </source>
</evidence>
<dbReference type="EMBL" id="JJRB01000106">
    <property type="protein sequence ID" value="KKI02244.1"/>
    <property type="molecule type" value="Genomic_DNA"/>
</dbReference>
<dbReference type="EMBL" id="JJQH01000007">
    <property type="protein sequence ID" value="KKH44656.1"/>
    <property type="molecule type" value="Genomic_DNA"/>
</dbReference>
<dbReference type="Proteomes" id="UP000034667">
    <property type="component" value="Unassembled WGS sequence"/>
</dbReference>
<dbReference type="EMBL" id="JJPS01000119">
    <property type="protein sequence ID" value="KKG89504.1"/>
    <property type="molecule type" value="Genomic_DNA"/>
</dbReference>
<dbReference type="Proteomes" id="UP000034668">
    <property type="component" value="Unassembled WGS sequence"/>
</dbReference>
<evidence type="ECO:0000313" key="77">
    <source>
        <dbReference type="Proteomes" id="UP000034253"/>
    </source>
</evidence>
<evidence type="ECO:0000313" key="38">
    <source>
        <dbReference type="EMBL" id="KKH44656.1"/>
    </source>
</evidence>
<dbReference type="Proteomes" id="UP000034578">
    <property type="component" value="Unassembled WGS sequence"/>
</dbReference>
<sequence>MRAYSRTYFSYIGKSFRTIFIICSSIDYSIFKIQRAGILKTSFSNDLAIASRKDFQGRIFKEGFPRKDFQGRIFEEGFSRKDFRGRILRPVVKL</sequence>
<evidence type="ECO:0000313" key="90">
    <source>
        <dbReference type="Proteomes" id="UP000034578"/>
    </source>
</evidence>
<evidence type="ECO:0000313" key="70">
    <source>
        <dbReference type="Proteomes" id="UP000034151"/>
    </source>
</evidence>
<evidence type="ECO:0000313" key="106">
    <source>
        <dbReference type="Proteomes" id="UP000034944"/>
    </source>
</evidence>
<dbReference type="EMBL" id="JJPF01000107">
    <property type="protein sequence ID" value="KKG41210.1"/>
    <property type="molecule type" value="Genomic_DNA"/>
</dbReference>
<evidence type="ECO:0000313" key="33">
    <source>
        <dbReference type="EMBL" id="KKH30646.1"/>
    </source>
</evidence>
<evidence type="ECO:0000313" key="93">
    <source>
        <dbReference type="Proteomes" id="UP000034667"/>
    </source>
</evidence>
<dbReference type="EMBL" id="JJQD01000054">
    <property type="protein sequence ID" value="KKH30646.1"/>
    <property type="molecule type" value="Genomic_DNA"/>
</dbReference>
<dbReference type="Proteomes" id="UP000033885">
    <property type="component" value="Unassembled WGS sequence"/>
</dbReference>
<dbReference type="EMBL" id="JJOR01000156">
    <property type="protein sequence ID" value="KKF99727.1"/>
    <property type="molecule type" value="Genomic_DNA"/>
</dbReference>
<evidence type="ECO:0000313" key="73">
    <source>
        <dbReference type="Proteomes" id="UP000034195"/>
    </source>
</evidence>
<evidence type="ECO:0000313" key="66">
    <source>
        <dbReference type="Proteomes" id="UP000034047"/>
    </source>
</evidence>
<dbReference type="EMBL" id="JJPJ01000017">
    <property type="protein sequence ID" value="KKG66142.1"/>
    <property type="molecule type" value="Genomic_DNA"/>
</dbReference>
<evidence type="ECO:0000313" key="45">
    <source>
        <dbReference type="EMBL" id="KKH75988.1"/>
    </source>
</evidence>
<evidence type="ECO:0000313" key="88">
    <source>
        <dbReference type="Proteomes" id="UP000034566"/>
    </source>
</evidence>
<evidence type="ECO:0000313" key="29">
    <source>
        <dbReference type="EMBL" id="KKH18653.1"/>
    </source>
</evidence>
<evidence type="ECO:0000313" key="48">
    <source>
        <dbReference type="EMBL" id="KKH87082.1"/>
    </source>
</evidence>
<dbReference type="Proteomes" id="UP000034758">
    <property type="component" value="Unassembled WGS sequence"/>
</dbReference>
<dbReference type="PATRIC" id="fig|2209.39.peg.2497"/>
<evidence type="ECO:0000313" key="91">
    <source>
        <dbReference type="Proteomes" id="UP000034597"/>
    </source>
</evidence>
<reference evidence="55 108" key="2">
    <citation type="submission" date="2018-05" db="EMBL/GenBank/DDBJ databases">
        <title>Methanosarcina gilichinskyana sp. nov., a novel methanogenic archaeon isolated from Holocene permafrost, North East Russia.</title>
        <authorList>
            <person name="Oshurkova V."/>
            <person name="Meer M."/>
            <person name="Bochkareva O."/>
            <person name="Shcherbakova V."/>
        </authorList>
    </citation>
    <scope>NUCLEOTIDE SEQUENCE [LARGE SCALE GENOMIC DNA]</scope>
    <source>
        <strain evidence="55 108">JL01</strain>
    </source>
</reference>
<dbReference type="Proteomes" id="UP000034387">
    <property type="component" value="Unassembled WGS sequence"/>
</dbReference>
<dbReference type="EMBL" id="JJPV01000061">
    <property type="protein sequence ID" value="KKH00022.1"/>
    <property type="molecule type" value="Genomic_DNA"/>
</dbReference>
<evidence type="ECO:0000313" key="44">
    <source>
        <dbReference type="EMBL" id="KKH69319.1"/>
    </source>
</evidence>
<dbReference type="EMBL" id="JJQX01000252">
    <property type="protein sequence ID" value="KKH87950.1"/>
    <property type="molecule type" value="Genomic_DNA"/>
</dbReference>
<evidence type="ECO:0000313" key="104">
    <source>
        <dbReference type="Proteomes" id="UP000034925"/>
    </source>
</evidence>
<dbReference type="EMBL" id="JJPN01000068">
    <property type="protein sequence ID" value="KKG72529.1"/>
    <property type="molecule type" value="Genomic_DNA"/>
</dbReference>
<evidence type="ECO:0000313" key="19">
    <source>
        <dbReference type="EMBL" id="KKG82973.1"/>
    </source>
</evidence>
<dbReference type="Proteomes" id="UP000033864">
    <property type="component" value="Unassembled WGS sequence"/>
</dbReference>
<evidence type="ECO:0000313" key="26">
    <source>
        <dbReference type="EMBL" id="KKH04887.1"/>
    </source>
</evidence>
<evidence type="ECO:0000313" key="69">
    <source>
        <dbReference type="Proteomes" id="UP000034142"/>
    </source>
</evidence>
<evidence type="ECO:0000313" key="75">
    <source>
        <dbReference type="Proteomes" id="UP000034232"/>
    </source>
</evidence>
<dbReference type="Proteomes" id="UP000034047">
    <property type="component" value="Unassembled WGS sequence"/>
</dbReference>
<evidence type="ECO:0000313" key="22">
    <source>
        <dbReference type="EMBL" id="KKG95329.1"/>
    </source>
</evidence>
<dbReference type="Proteomes" id="UP000034253">
    <property type="component" value="Unassembled WGS sequence"/>
</dbReference>
<evidence type="ECO:0000313" key="5">
    <source>
        <dbReference type="EMBL" id="KKG27949.1"/>
    </source>
</evidence>
<evidence type="ECO:0000313" key="16">
    <source>
        <dbReference type="EMBL" id="KKG72529.1"/>
    </source>
</evidence>
<accession>A0A0F8FV62</accession>
<dbReference type="EMBL" id="JJOS01000012">
    <property type="protein sequence ID" value="KKG06214.1"/>
    <property type="molecule type" value="Genomic_DNA"/>
</dbReference>
<dbReference type="EMBL" id="JJOU01000004">
    <property type="protein sequence ID" value="KKG19882.1"/>
    <property type="molecule type" value="Genomic_DNA"/>
</dbReference>
<evidence type="ECO:0000313" key="34">
    <source>
        <dbReference type="EMBL" id="KKH31303.1"/>
    </source>
</evidence>
<dbReference type="Proteomes" id="UP000034468">
    <property type="component" value="Unassembled WGS sequence"/>
</dbReference>
<evidence type="ECO:0000313" key="67">
    <source>
        <dbReference type="Proteomes" id="UP000034064"/>
    </source>
</evidence>
<dbReference type="Proteomes" id="UP000034817">
    <property type="component" value="Unassembled WGS sequence"/>
</dbReference>
<dbReference type="EMBL" id="JJPT01000004">
    <property type="protein sequence ID" value="KKG95506.1"/>
    <property type="molecule type" value="Genomic_DNA"/>
</dbReference>
<dbReference type="Proteomes" id="UP000034547">
    <property type="component" value="Unassembled WGS sequence"/>
</dbReference>
<evidence type="ECO:0000313" key="84">
    <source>
        <dbReference type="Proteomes" id="UP000034409"/>
    </source>
</evidence>
<evidence type="ECO:0000313" key="56">
    <source>
        <dbReference type="Proteomes" id="UP000033814"/>
    </source>
</evidence>
<dbReference type="Proteomes" id="UP000034733">
    <property type="component" value="Unassembled WGS sequence"/>
</dbReference>
<evidence type="ECO:0000313" key="37">
    <source>
        <dbReference type="EMBL" id="KKH44345.1"/>
    </source>
</evidence>
<evidence type="ECO:0000313" key="27">
    <source>
        <dbReference type="EMBL" id="KKH11335.1"/>
    </source>
</evidence>
<dbReference type="EMBL" id="JJPB01000090">
    <property type="protein sequence ID" value="KKG30753.1"/>
    <property type="molecule type" value="Genomic_DNA"/>
</dbReference>
<dbReference type="Proteomes" id="UP000034259">
    <property type="component" value="Unassembled WGS sequence"/>
</dbReference>
<dbReference type="Proteomes" id="UP000034409">
    <property type="component" value="Unassembled WGS sequence"/>
</dbReference>
<evidence type="ECO:0000313" key="61">
    <source>
        <dbReference type="Proteomes" id="UP000033933"/>
    </source>
</evidence>
<evidence type="ECO:0000313" key="81">
    <source>
        <dbReference type="Proteomes" id="UP000034338"/>
    </source>
</evidence>
<evidence type="ECO:0000313" key="62">
    <source>
        <dbReference type="Proteomes" id="UP000033987"/>
    </source>
</evidence>
<dbReference type="EMBL" id="JJQS01000055">
    <property type="protein sequence ID" value="KKH75988.1"/>
    <property type="molecule type" value="Genomic_DNA"/>
</dbReference>
<dbReference type="EMBL" id="JJQQ01000156">
    <property type="protein sequence ID" value="KKH64049.1"/>
    <property type="molecule type" value="Genomic_DNA"/>
</dbReference>
<dbReference type="Proteomes" id="UP000034597">
    <property type="component" value="Unassembled WGS sequence"/>
</dbReference>
<evidence type="ECO:0000313" key="49">
    <source>
        <dbReference type="EMBL" id="KKH87950.1"/>
    </source>
</evidence>
<evidence type="ECO:0000313" key="15">
    <source>
        <dbReference type="EMBL" id="KKG66142.1"/>
    </source>
</evidence>
<dbReference type="Proteomes" id="UP000034064">
    <property type="component" value="Unassembled WGS sequence"/>
</dbReference>
<dbReference type="Proteomes" id="UP000034040">
    <property type="component" value="Unassembled WGS sequence"/>
</dbReference>
<evidence type="ECO:0000313" key="74">
    <source>
        <dbReference type="Proteomes" id="UP000034227"/>
    </source>
</evidence>
<dbReference type="EMBL" id="JJQC01000017">
    <property type="protein sequence ID" value="KKH24848.1"/>
    <property type="molecule type" value="Genomic_DNA"/>
</dbReference>